<dbReference type="PANTHER" id="PTHR43281">
    <property type="entry name" value="FARNESYL DIPHOSPHATE SYNTHASE"/>
    <property type="match status" value="1"/>
</dbReference>
<dbReference type="PANTHER" id="PTHR43281:SF1">
    <property type="entry name" value="FARNESYL DIPHOSPHATE SYNTHASE"/>
    <property type="match status" value="1"/>
</dbReference>
<gene>
    <name evidence="9" type="ORF">A6X21_16680</name>
</gene>
<dbReference type="GO" id="GO:0005737">
    <property type="term" value="C:cytoplasm"/>
    <property type="evidence" value="ECO:0007669"/>
    <property type="project" value="UniProtKB-ARBA"/>
</dbReference>
<evidence type="ECO:0000256" key="2">
    <source>
        <dbReference type="ARBA" id="ARBA00006706"/>
    </source>
</evidence>
<dbReference type="InterPro" id="IPR053378">
    <property type="entry name" value="Prenyl_diphosphate_synthase"/>
</dbReference>
<dbReference type="InterPro" id="IPR008949">
    <property type="entry name" value="Isoprenoid_synthase_dom_sf"/>
</dbReference>
<protein>
    <submittedName>
        <fullName evidence="9">Farnesyl-diphosphate synthase</fullName>
    </submittedName>
</protein>
<dbReference type="SUPFAM" id="SSF48576">
    <property type="entry name" value="Terpenoid synthases"/>
    <property type="match status" value="1"/>
</dbReference>
<comment type="similarity">
    <text evidence="2 7">Belongs to the FPP/GGPP synthase family.</text>
</comment>
<keyword evidence="3 7" id="KW-0808">Transferase</keyword>
<proteinExistence type="inferred from homology"/>
<dbReference type="Pfam" id="PF00348">
    <property type="entry name" value="polyprenyl_synt"/>
    <property type="match status" value="1"/>
</dbReference>
<evidence type="ECO:0000256" key="6">
    <source>
        <dbReference type="ARBA" id="ARBA00023229"/>
    </source>
</evidence>
<evidence type="ECO:0000313" key="9">
    <source>
        <dbReference type="EMBL" id="ODA35451.1"/>
    </source>
</evidence>
<dbReference type="FunFam" id="1.10.600.10:FF:000001">
    <property type="entry name" value="Geranylgeranyl diphosphate synthase"/>
    <property type="match status" value="1"/>
</dbReference>
<evidence type="ECO:0000256" key="4">
    <source>
        <dbReference type="ARBA" id="ARBA00022723"/>
    </source>
</evidence>
<keyword evidence="6" id="KW-0414">Isoprene biosynthesis</keyword>
<dbReference type="EMBL" id="LYDR01000033">
    <property type="protein sequence ID" value="ODA35451.1"/>
    <property type="molecule type" value="Genomic_DNA"/>
</dbReference>
<organism evidence="9 10">
    <name type="scientific">Planctopirus hydrillae</name>
    <dbReference type="NCBI Taxonomy" id="1841610"/>
    <lineage>
        <taxon>Bacteria</taxon>
        <taxon>Pseudomonadati</taxon>
        <taxon>Planctomycetota</taxon>
        <taxon>Planctomycetia</taxon>
        <taxon>Planctomycetales</taxon>
        <taxon>Planctomycetaceae</taxon>
        <taxon>Planctopirus</taxon>
    </lineage>
</organism>
<dbReference type="GO" id="GO:0046872">
    <property type="term" value="F:metal ion binding"/>
    <property type="evidence" value="ECO:0007669"/>
    <property type="project" value="UniProtKB-KW"/>
</dbReference>
<evidence type="ECO:0000256" key="1">
    <source>
        <dbReference type="ARBA" id="ARBA00001946"/>
    </source>
</evidence>
<keyword evidence="10" id="KW-1185">Reference proteome</keyword>
<dbReference type="InterPro" id="IPR033749">
    <property type="entry name" value="Polyprenyl_synt_CS"/>
</dbReference>
<keyword evidence="8" id="KW-0175">Coiled coil</keyword>
<evidence type="ECO:0000256" key="7">
    <source>
        <dbReference type="RuleBase" id="RU004466"/>
    </source>
</evidence>
<evidence type="ECO:0000256" key="3">
    <source>
        <dbReference type="ARBA" id="ARBA00022679"/>
    </source>
</evidence>
<dbReference type="PROSITE" id="PS00723">
    <property type="entry name" value="POLYPRENYL_SYNTHASE_1"/>
    <property type="match status" value="1"/>
</dbReference>
<dbReference type="AlphaFoldDB" id="A0A1C3EQC6"/>
<reference evidence="9 10" key="1">
    <citation type="submission" date="2016-05" db="EMBL/GenBank/DDBJ databases">
        <title>Genomic and physiological characterization of Planctopirus sp. isolated from fresh water lake.</title>
        <authorList>
            <person name="Subhash Y."/>
            <person name="Ramana C."/>
        </authorList>
    </citation>
    <scope>NUCLEOTIDE SEQUENCE [LARGE SCALE GENOMIC DNA]</scope>
    <source>
        <strain evidence="9 10">JC280</strain>
    </source>
</reference>
<evidence type="ECO:0000256" key="8">
    <source>
        <dbReference type="SAM" id="Coils"/>
    </source>
</evidence>
<dbReference type="CDD" id="cd00685">
    <property type="entry name" value="Trans_IPPS_HT"/>
    <property type="match status" value="1"/>
</dbReference>
<dbReference type="InterPro" id="IPR000092">
    <property type="entry name" value="Polyprenyl_synt"/>
</dbReference>
<dbReference type="RefSeq" id="WP_068845934.1">
    <property type="nucleotide sequence ID" value="NZ_LYDR01000033.1"/>
</dbReference>
<sequence>MSAAHLPASRSSVAMNLSSGAVEFTQHLRELQKQIEAAMDAALGATSEVSRFVPPSLFESMRYSALGGGKRLRPVLVLLASEACGADPLQAMPAAVALEMIHCYSLIHDDLPAMDDDDLRRGRPTNHIVYGEATAILAGDGLLTRAFEVLATEISNKELALACVADLASAAGWCGMVGGQAADLAAETTPVTTLAELEQIHHRKTGRLLACALTMGGRLGGASVQQLESLARYGFAIGLAFQIADDLLDVEGSSEKLGKQTQKDAQAGKATYPGFLGIEASRERATDLVKQACRELELFGPRGQWLSDLALYIIERDH</sequence>
<dbReference type="GO" id="GO:0016114">
    <property type="term" value="P:terpenoid biosynthetic process"/>
    <property type="evidence" value="ECO:0007669"/>
    <property type="project" value="UniProtKB-ARBA"/>
</dbReference>
<keyword evidence="4" id="KW-0479">Metal-binding</keyword>
<dbReference type="NCBIfam" id="NF045485">
    <property type="entry name" value="FPPsyn"/>
    <property type="match status" value="1"/>
</dbReference>
<comment type="caution">
    <text evidence="9">The sequence shown here is derived from an EMBL/GenBank/DDBJ whole genome shotgun (WGS) entry which is preliminary data.</text>
</comment>
<keyword evidence="5" id="KW-0460">Magnesium</keyword>
<dbReference type="GO" id="GO:0004659">
    <property type="term" value="F:prenyltransferase activity"/>
    <property type="evidence" value="ECO:0007669"/>
    <property type="project" value="InterPro"/>
</dbReference>
<comment type="cofactor">
    <cofactor evidence="1">
        <name>Mg(2+)</name>
        <dbReference type="ChEBI" id="CHEBI:18420"/>
    </cofactor>
</comment>
<dbReference type="OrthoDB" id="9805316at2"/>
<evidence type="ECO:0000313" key="10">
    <source>
        <dbReference type="Proteomes" id="UP000094828"/>
    </source>
</evidence>
<evidence type="ECO:0000256" key="5">
    <source>
        <dbReference type="ARBA" id="ARBA00022842"/>
    </source>
</evidence>
<accession>A0A1C3EQC6</accession>
<dbReference type="SFLD" id="SFLDG01017">
    <property type="entry name" value="Polyprenyl_Transferase_Like"/>
    <property type="match status" value="1"/>
</dbReference>
<feature type="coiled-coil region" evidence="8">
    <location>
        <begin position="21"/>
        <end position="48"/>
    </location>
</feature>
<dbReference type="PROSITE" id="PS00444">
    <property type="entry name" value="POLYPRENYL_SYNTHASE_2"/>
    <property type="match status" value="1"/>
</dbReference>
<dbReference type="STRING" id="1841610.A6X21_16680"/>
<name>A0A1C3EQC6_9PLAN</name>
<dbReference type="Gene3D" id="1.10.600.10">
    <property type="entry name" value="Farnesyl Diphosphate Synthase"/>
    <property type="match status" value="1"/>
</dbReference>
<dbReference type="Proteomes" id="UP000094828">
    <property type="component" value="Unassembled WGS sequence"/>
</dbReference>
<dbReference type="SFLD" id="SFLDS00005">
    <property type="entry name" value="Isoprenoid_Synthase_Type_I"/>
    <property type="match status" value="1"/>
</dbReference>